<keyword evidence="2" id="KW-1185">Reference proteome</keyword>
<evidence type="ECO:0000313" key="1">
    <source>
        <dbReference type="EMBL" id="TNN79947.1"/>
    </source>
</evidence>
<protein>
    <submittedName>
        <fullName evidence="1">Uncharacterized protein</fullName>
    </submittedName>
</protein>
<dbReference type="AlphaFoldDB" id="A0A4Z2IQ81"/>
<evidence type="ECO:0000313" key="2">
    <source>
        <dbReference type="Proteomes" id="UP000314294"/>
    </source>
</evidence>
<accession>A0A4Z2IQ81</accession>
<reference evidence="1 2" key="1">
    <citation type="submission" date="2019-03" db="EMBL/GenBank/DDBJ databases">
        <title>First draft genome of Liparis tanakae, snailfish: a comprehensive survey of snailfish specific genes.</title>
        <authorList>
            <person name="Kim W."/>
            <person name="Song I."/>
            <person name="Jeong J.-H."/>
            <person name="Kim D."/>
            <person name="Kim S."/>
            <person name="Ryu S."/>
            <person name="Song J.Y."/>
            <person name="Lee S.K."/>
        </authorList>
    </citation>
    <scope>NUCLEOTIDE SEQUENCE [LARGE SCALE GENOMIC DNA]</scope>
    <source>
        <tissue evidence="1">Muscle</tissue>
    </source>
</reference>
<proteinExistence type="predicted"/>
<name>A0A4Z2IQ81_9TELE</name>
<organism evidence="1 2">
    <name type="scientific">Liparis tanakae</name>
    <name type="common">Tanaka's snailfish</name>
    <dbReference type="NCBI Taxonomy" id="230148"/>
    <lineage>
        <taxon>Eukaryota</taxon>
        <taxon>Metazoa</taxon>
        <taxon>Chordata</taxon>
        <taxon>Craniata</taxon>
        <taxon>Vertebrata</taxon>
        <taxon>Euteleostomi</taxon>
        <taxon>Actinopterygii</taxon>
        <taxon>Neopterygii</taxon>
        <taxon>Teleostei</taxon>
        <taxon>Neoteleostei</taxon>
        <taxon>Acanthomorphata</taxon>
        <taxon>Eupercaria</taxon>
        <taxon>Perciformes</taxon>
        <taxon>Cottioidei</taxon>
        <taxon>Cottales</taxon>
        <taxon>Liparidae</taxon>
        <taxon>Liparis</taxon>
    </lineage>
</organism>
<gene>
    <name evidence="1" type="ORF">EYF80_009764</name>
</gene>
<dbReference type="Proteomes" id="UP000314294">
    <property type="component" value="Unassembled WGS sequence"/>
</dbReference>
<dbReference type="EMBL" id="SRLO01000059">
    <property type="protein sequence ID" value="TNN79947.1"/>
    <property type="molecule type" value="Genomic_DNA"/>
</dbReference>
<sequence>MALFPDVSCLAQLTPQWEIRRRQPGQSRTADCWSQWPSKTTAGRIRALPEGGCSDVDTVSKRSYRQFSSDAVCSERGAEAQARSDDDTASASRVRCVLLLRDELTVRISEAPRRVCVEICNQRAI</sequence>
<comment type="caution">
    <text evidence="1">The sequence shown here is derived from an EMBL/GenBank/DDBJ whole genome shotgun (WGS) entry which is preliminary data.</text>
</comment>